<organism evidence="1 2">
    <name type="scientific">Nocardioides nanhaiensis</name>
    <dbReference type="NCBI Taxonomy" id="1476871"/>
    <lineage>
        <taxon>Bacteria</taxon>
        <taxon>Bacillati</taxon>
        <taxon>Actinomycetota</taxon>
        <taxon>Actinomycetes</taxon>
        <taxon>Propionibacteriales</taxon>
        <taxon>Nocardioidaceae</taxon>
        <taxon>Nocardioides</taxon>
    </lineage>
</organism>
<dbReference type="Pfam" id="PF10698">
    <property type="entry name" value="DUF2505"/>
    <property type="match status" value="1"/>
</dbReference>
<dbReference type="Proteomes" id="UP001500621">
    <property type="component" value="Unassembled WGS sequence"/>
</dbReference>
<comment type="caution">
    <text evidence="1">The sequence shown here is derived from an EMBL/GenBank/DDBJ whole genome shotgun (WGS) entry which is preliminary data.</text>
</comment>
<keyword evidence="2" id="KW-1185">Reference proteome</keyword>
<accession>A0ABP8X0Q1</accession>
<proteinExistence type="predicted"/>
<dbReference type="RefSeq" id="WP_345270310.1">
    <property type="nucleotide sequence ID" value="NZ_BAABIM010000004.1"/>
</dbReference>
<name>A0ABP8X0Q1_9ACTN</name>
<dbReference type="EMBL" id="BAABIM010000004">
    <property type="protein sequence ID" value="GAA4696733.1"/>
    <property type="molecule type" value="Genomic_DNA"/>
</dbReference>
<reference evidence="2" key="1">
    <citation type="journal article" date="2019" name="Int. J. Syst. Evol. Microbiol.">
        <title>The Global Catalogue of Microorganisms (GCM) 10K type strain sequencing project: providing services to taxonomists for standard genome sequencing and annotation.</title>
        <authorList>
            <consortium name="The Broad Institute Genomics Platform"/>
            <consortium name="The Broad Institute Genome Sequencing Center for Infectious Disease"/>
            <person name="Wu L."/>
            <person name="Ma J."/>
        </authorList>
    </citation>
    <scope>NUCLEOTIDE SEQUENCE [LARGE SCALE GENOMIC DNA]</scope>
    <source>
        <strain evidence="2">JCM 18127</strain>
    </source>
</reference>
<evidence type="ECO:0000313" key="2">
    <source>
        <dbReference type="Proteomes" id="UP001500621"/>
    </source>
</evidence>
<sequence length="160" mass="17515">MSKRLTHEMVYDAPVEAVTAMLADPAFREEVCRYQGVLRQEISVERVGETLHVTIDQWQSTAGVPSFAKKIVGEETNIVQKEIWTTPVLGDITVEIPGKPGDMTGTARVEEKGGRTVETVDLTIKVGIPLVGGKIEGLISDLLLKALKAENKVGRDYLAR</sequence>
<dbReference type="InterPro" id="IPR023393">
    <property type="entry name" value="START-like_dom_sf"/>
</dbReference>
<evidence type="ECO:0000313" key="1">
    <source>
        <dbReference type="EMBL" id="GAA4696733.1"/>
    </source>
</evidence>
<dbReference type="SUPFAM" id="SSF55961">
    <property type="entry name" value="Bet v1-like"/>
    <property type="match status" value="1"/>
</dbReference>
<protein>
    <submittedName>
        <fullName evidence="1">DUF2505 domain-containing protein</fullName>
    </submittedName>
</protein>
<dbReference type="Gene3D" id="3.30.530.20">
    <property type="match status" value="1"/>
</dbReference>
<gene>
    <name evidence="1" type="ORF">GCM10023226_39030</name>
</gene>
<dbReference type="InterPro" id="IPR019639">
    <property type="entry name" value="DUF2505"/>
</dbReference>